<dbReference type="PANTHER" id="PTHR42781:SF4">
    <property type="entry name" value="SPERMIDINE_PUTRESCINE IMPORT ATP-BINDING PROTEIN POTA"/>
    <property type="match status" value="1"/>
</dbReference>
<dbReference type="PANTHER" id="PTHR42781">
    <property type="entry name" value="SPERMIDINE/PUTRESCINE IMPORT ATP-BINDING PROTEIN POTA"/>
    <property type="match status" value="1"/>
</dbReference>
<dbReference type="PROSITE" id="PS00211">
    <property type="entry name" value="ABC_TRANSPORTER_1"/>
    <property type="match status" value="1"/>
</dbReference>
<dbReference type="Pfam" id="PF00005">
    <property type="entry name" value="ABC_tran"/>
    <property type="match status" value="1"/>
</dbReference>
<name>A0A432Y3U7_9GAMM</name>
<evidence type="ECO:0000259" key="4">
    <source>
        <dbReference type="PROSITE" id="PS50893"/>
    </source>
</evidence>
<dbReference type="InterPro" id="IPR003593">
    <property type="entry name" value="AAA+_ATPase"/>
</dbReference>
<dbReference type="GO" id="GO:0016887">
    <property type="term" value="F:ATP hydrolysis activity"/>
    <property type="evidence" value="ECO:0007669"/>
    <property type="project" value="InterPro"/>
</dbReference>
<keyword evidence="6" id="KW-1185">Reference proteome</keyword>
<keyword evidence="1" id="KW-0813">Transport</keyword>
<evidence type="ECO:0000313" key="6">
    <source>
        <dbReference type="Proteomes" id="UP000287649"/>
    </source>
</evidence>
<dbReference type="RefSeq" id="WP_126770171.1">
    <property type="nucleotide sequence ID" value="NZ_PIPX01000001.1"/>
</dbReference>
<proteinExistence type="predicted"/>
<reference evidence="6" key="1">
    <citation type="journal article" date="2018" name="Front. Microbiol.">
        <title>Genome-Based Analysis Reveals the Taxonomy and Diversity of the Family Idiomarinaceae.</title>
        <authorList>
            <person name="Liu Y."/>
            <person name="Lai Q."/>
            <person name="Shao Z."/>
        </authorList>
    </citation>
    <scope>NUCLEOTIDE SEQUENCE [LARGE SCALE GENOMIC DNA]</scope>
    <source>
        <strain evidence="6">PO-M2</strain>
    </source>
</reference>
<dbReference type="Gene3D" id="3.40.50.300">
    <property type="entry name" value="P-loop containing nucleotide triphosphate hydrolases"/>
    <property type="match status" value="1"/>
</dbReference>
<dbReference type="InterPro" id="IPR017871">
    <property type="entry name" value="ABC_transporter-like_CS"/>
</dbReference>
<dbReference type="AlphaFoldDB" id="A0A432Y3U7"/>
<dbReference type="InterPro" id="IPR027417">
    <property type="entry name" value="P-loop_NTPase"/>
</dbReference>
<dbReference type="SMART" id="SM00382">
    <property type="entry name" value="AAA"/>
    <property type="match status" value="1"/>
</dbReference>
<dbReference type="Proteomes" id="UP000287649">
    <property type="component" value="Unassembled WGS sequence"/>
</dbReference>
<sequence length="226" mass="25270">MNQASSNDTPILISSCVLRWQQGPFIRLPEISLEQGETLGVMGPSGCGKSTWLRWLLGVPQPYVTISGTITIAGKVMNSLPIEQRSIGLVMQEQALFPHYTVAENLAFALAQQKLSLREQKALIKEQLNTIGLANYENRKPHQLSGGERARIALLRAALAKPQLILLDEPFKGLDQARRRQVCEWTYAFLQSQGIAAIIVSHEQNDLIDAQQQLMWPQPQVDEEFV</sequence>
<feature type="domain" description="ABC transporter" evidence="4">
    <location>
        <begin position="11"/>
        <end position="226"/>
    </location>
</feature>
<comment type="caution">
    <text evidence="5">The sequence shown here is derived from an EMBL/GenBank/DDBJ whole genome shotgun (WGS) entry which is preliminary data.</text>
</comment>
<dbReference type="GO" id="GO:0005524">
    <property type="term" value="F:ATP binding"/>
    <property type="evidence" value="ECO:0007669"/>
    <property type="project" value="UniProtKB-KW"/>
</dbReference>
<evidence type="ECO:0000256" key="1">
    <source>
        <dbReference type="ARBA" id="ARBA00022448"/>
    </source>
</evidence>
<dbReference type="EMBL" id="PIPX01000001">
    <property type="protein sequence ID" value="RUO55625.1"/>
    <property type="molecule type" value="Genomic_DNA"/>
</dbReference>
<keyword evidence="2" id="KW-0547">Nucleotide-binding</keyword>
<gene>
    <name evidence="5" type="ORF">CWI70_02230</name>
</gene>
<protein>
    <recommendedName>
        <fullName evidence="4">ABC transporter domain-containing protein</fullName>
    </recommendedName>
</protein>
<evidence type="ECO:0000313" key="5">
    <source>
        <dbReference type="EMBL" id="RUO55625.1"/>
    </source>
</evidence>
<dbReference type="SUPFAM" id="SSF52540">
    <property type="entry name" value="P-loop containing nucleoside triphosphate hydrolases"/>
    <property type="match status" value="1"/>
</dbReference>
<evidence type="ECO:0000256" key="2">
    <source>
        <dbReference type="ARBA" id="ARBA00022741"/>
    </source>
</evidence>
<dbReference type="OrthoDB" id="9802264at2"/>
<organism evidence="5 6">
    <name type="scientific">Pseudidiomarina homiensis</name>
    <dbReference type="NCBI Taxonomy" id="364198"/>
    <lineage>
        <taxon>Bacteria</taxon>
        <taxon>Pseudomonadati</taxon>
        <taxon>Pseudomonadota</taxon>
        <taxon>Gammaproteobacteria</taxon>
        <taxon>Alteromonadales</taxon>
        <taxon>Idiomarinaceae</taxon>
        <taxon>Pseudidiomarina</taxon>
    </lineage>
</organism>
<accession>A0A432Y3U7</accession>
<evidence type="ECO:0000256" key="3">
    <source>
        <dbReference type="ARBA" id="ARBA00022840"/>
    </source>
</evidence>
<dbReference type="InterPro" id="IPR003439">
    <property type="entry name" value="ABC_transporter-like_ATP-bd"/>
</dbReference>
<dbReference type="PROSITE" id="PS50893">
    <property type="entry name" value="ABC_TRANSPORTER_2"/>
    <property type="match status" value="1"/>
</dbReference>
<dbReference type="InterPro" id="IPR050093">
    <property type="entry name" value="ABC_SmlMolc_Importer"/>
</dbReference>
<keyword evidence="3" id="KW-0067">ATP-binding</keyword>